<sequence length="211" mass="22935">MKYRVESTAPSATRQKIGYARVSTGEQTLQPQTLALEAAGCSRILTDHGISGAKFIRPGLSEALAQLQEGDMLVVWRLDRLGRSLPHLIAIINDLADRGIEFKSLTESIDTSSSGGRLVFHMMAALAEFERSLISERTRAGMLAARIRGSRMGRPPALTAAQKQEAVHIIQGGQPLSVVAARYNVHIRTLRRAIALEAVEAAPDGDLRQDN</sequence>
<dbReference type="InterPro" id="IPR009057">
    <property type="entry name" value="Homeodomain-like_sf"/>
</dbReference>
<dbReference type="SUPFAM" id="SSF53041">
    <property type="entry name" value="Resolvase-like"/>
    <property type="match status" value="1"/>
</dbReference>
<evidence type="ECO:0000256" key="6">
    <source>
        <dbReference type="PIRSR" id="PIRSR606118-50"/>
    </source>
</evidence>
<keyword evidence="4" id="KW-0238">DNA-binding</keyword>
<dbReference type="GO" id="GO:0015074">
    <property type="term" value="P:DNA integration"/>
    <property type="evidence" value="ECO:0007669"/>
    <property type="project" value="UniProtKB-KW"/>
</dbReference>
<gene>
    <name evidence="9" type="ORF">DW352_15010</name>
</gene>
<keyword evidence="10" id="KW-1185">Reference proteome</keyword>
<feature type="active site" description="O-(5'-phospho-DNA)-serine intermediate" evidence="6 7">
    <location>
        <position position="23"/>
    </location>
</feature>
<dbReference type="OrthoDB" id="9800103at2"/>
<dbReference type="RefSeq" id="WP_115692095.1">
    <property type="nucleotide sequence ID" value="NZ_CP031417.1"/>
</dbReference>
<protein>
    <submittedName>
        <fullName evidence="9">Recombinase family protein</fullName>
    </submittedName>
</protein>
<dbReference type="PANTHER" id="PTHR30461">
    <property type="entry name" value="DNA-INVERTASE FROM LAMBDOID PROPHAGE"/>
    <property type="match status" value="1"/>
</dbReference>
<evidence type="ECO:0000256" key="4">
    <source>
        <dbReference type="ARBA" id="ARBA00023125"/>
    </source>
</evidence>
<dbReference type="Gene3D" id="3.40.50.1390">
    <property type="entry name" value="Resolvase, N-terminal catalytic domain"/>
    <property type="match status" value="1"/>
</dbReference>
<evidence type="ECO:0000259" key="8">
    <source>
        <dbReference type="PROSITE" id="PS51736"/>
    </source>
</evidence>
<keyword evidence="3" id="KW-0230">DNA invertase</keyword>
<reference evidence="9 10" key="1">
    <citation type="submission" date="2018-07" db="EMBL/GenBank/DDBJ databases">
        <authorList>
            <person name="Quirk P.G."/>
            <person name="Krulwich T.A."/>
        </authorList>
    </citation>
    <scope>NUCLEOTIDE SEQUENCE [LARGE SCALE GENOMIC DNA]</scope>
    <source>
        <strain evidence="9 10">CC-BB4</strain>
    </source>
</reference>
<evidence type="ECO:0000256" key="3">
    <source>
        <dbReference type="ARBA" id="ARBA00023100"/>
    </source>
</evidence>
<dbReference type="Pfam" id="PF00239">
    <property type="entry name" value="Resolvase"/>
    <property type="match status" value="1"/>
</dbReference>
<dbReference type="KEGG" id="ptaw:DW352_15010"/>
<dbReference type="PROSITE" id="PS51736">
    <property type="entry name" value="RECOMBINASES_3"/>
    <property type="match status" value="1"/>
</dbReference>
<proteinExistence type="inferred from homology"/>
<dbReference type="PANTHER" id="PTHR30461:SF2">
    <property type="entry name" value="SERINE RECOMBINASE PINE-RELATED"/>
    <property type="match status" value="1"/>
</dbReference>
<dbReference type="GO" id="GO:0003677">
    <property type="term" value="F:DNA binding"/>
    <property type="evidence" value="ECO:0007669"/>
    <property type="project" value="UniProtKB-KW"/>
</dbReference>
<evidence type="ECO:0000256" key="1">
    <source>
        <dbReference type="ARBA" id="ARBA00009913"/>
    </source>
</evidence>
<organism evidence="9 10">
    <name type="scientific">Pseudolabrys taiwanensis</name>
    <dbReference type="NCBI Taxonomy" id="331696"/>
    <lineage>
        <taxon>Bacteria</taxon>
        <taxon>Pseudomonadati</taxon>
        <taxon>Pseudomonadota</taxon>
        <taxon>Alphaproteobacteria</taxon>
        <taxon>Hyphomicrobiales</taxon>
        <taxon>Xanthobacteraceae</taxon>
        <taxon>Pseudolabrys</taxon>
    </lineage>
</organism>
<dbReference type="PROSITE" id="PS00398">
    <property type="entry name" value="RECOMBINASES_2"/>
    <property type="match status" value="1"/>
</dbReference>
<keyword evidence="5" id="KW-0233">DNA recombination</keyword>
<dbReference type="SMART" id="SM00857">
    <property type="entry name" value="Resolvase"/>
    <property type="match status" value="1"/>
</dbReference>
<evidence type="ECO:0000256" key="2">
    <source>
        <dbReference type="ARBA" id="ARBA00022908"/>
    </source>
</evidence>
<dbReference type="EMBL" id="CP031417">
    <property type="protein sequence ID" value="AXK81716.1"/>
    <property type="molecule type" value="Genomic_DNA"/>
</dbReference>
<evidence type="ECO:0000313" key="10">
    <source>
        <dbReference type="Proteomes" id="UP000254889"/>
    </source>
</evidence>
<keyword evidence="2" id="KW-0229">DNA integration</keyword>
<dbReference type="Proteomes" id="UP000254889">
    <property type="component" value="Chromosome"/>
</dbReference>
<evidence type="ECO:0000256" key="5">
    <source>
        <dbReference type="ARBA" id="ARBA00023172"/>
    </source>
</evidence>
<dbReference type="InterPro" id="IPR050639">
    <property type="entry name" value="SSR_resolvase"/>
</dbReference>
<dbReference type="CDD" id="cd03768">
    <property type="entry name" value="SR_ResInv"/>
    <property type="match status" value="1"/>
</dbReference>
<name>A0A345ZXR9_9HYPH</name>
<dbReference type="PROSITE" id="PS00397">
    <property type="entry name" value="RECOMBINASES_1"/>
    <property type="match status" value="1"/>
</dbReference>
<accession>A0A345ZXR9</accession>
<comment type="similarity">
    <text evidence="1">Belongs to the site-specific recombinase resolvase family.</text>
</comment>
<feature type="domain" description="Resolvase/invertase-type recombinase catalytic" evidence="8">
    <location>
        <begin position="15"/>
        <end position="149"/>
    </location>
</feature>
<dbReference type="InterPro" id="IPR006118">
    <property type="entry name" value="Recombinase_CS"/>
</dbReference>
<dbReference type="Gene3D" id="1.10.10.60">
    <property type="entry name" value="Homeodomain-like"/>
    <property type="match status" value="1"/>
</dbReference>
<evidence type="ECO:0000313" key="9">
    <source>
        <dbReference type="EMBL" id="AXK81716.1"/>
    </source>
</evidence>
<dbReference type="InterPro" id="IPR006119">
    <property type="entry name" value="Resolv_N"/>
</dbReference>
<dbReference type="SUPFAM" id="SSF46689">
    <property type="entry name" value="Homeodomain-like"/>
    <property type="match status" value="1"/>
</dbReference>
<dbReference type="GO" id="GO:0000150">
    <property type="term" value="F:DNA strand exchange activity"/>
    <property type="evidence" value="ECO:0007669"/>
    <property type="project" value="UniProtKB-KW"/>
</dbReference>
<dbReference type="AlphaFoldDB" id="A0A345ZXR9"/>
<dbReference type="FunFam" id="3.40.50.1390:FF:000001">
    <property type="entry name" value="DNA recombinase"/>
    <property type="match status" value="1"/>
</dbReference>
<dbReference type="InterPro" id="IPR036162">
    <property type="entry name" value="Resolvase-like_N_sf"/>
</dbReference>
<evidence type="ECO:0000256" key="7">
    <source>
        <dbReference type="PROSITE-ProRule" id="PRU10137"/>
    </source>
</evidence>